<evidence type="ECO:0008006" key="3">
    <source>
        <dbReference type="Google" id="ProtNLM"/>
    </source>
</evidence>
<dbReference type="PANTHER" id="PTHR38451:SF1">
    <property type="entry name" value="TRNA (ADENINE(22)-N(1))-METHYLTRANSFERASE"/>
    <property type="match status" value="1"/>
</dbReference>
<dbReference type="GeneID" id="78477859"/>
<accession>A0A140DUA4</accession>
<dbReference type="PATRIC" id="fig|1702221.3.peg.1058"/>
<dbReference type="Pfam" id="PF12847">
    <property type="entry name" value="Methyltransf_18"/>
    <property type="match status" value="1"/>
</dbReference>
<dbReference type="EMBL" id="CP011391">
    <property type="protein sequence ID" value="AMK54231.1"/>
    <property type="molecule type" value="Genomic_DNA"/>
</dbReference>
<dbReference type="KEGG" id="fro:AALO17_10970"/>
<dbReference type="SUPFAM" id="SSF53335">
    <property type="entry name" value="S-adenosyl-L-methionine-dependent methyltransferases"/>
    <property type="match status" value="1"/>
</dbReference>
<dbReference type="RefSeq" id="WP_067556317.1">
    <property type="nucleotide sequence ID" value="NZ_CANRYF010000023.1"/>
</dbReference>
<gene>
    <name evidence="1" type="ORF">AALO17_10970</name>
</gene>
<sequence>MSRRLEVLLSRVEGPVVADIGCDHAWLSAQAVRTGRACRVYACDVAQGPLNRARETIEKEGVAESVIPLLSDGLQALPEACSQIVIAGMGAETIVSILESGADRLDPDTRLLLSPHTKASVLRDWLDHNGWRICREQFVQDRGRFYPVMDVCHADRQSGLRPEERLFGVHPVQDETWQLYLAQEKEKLCGLLKAVPPARKADVLMRLQLLESLQEV</sequence>
<protein>
    <recommendedName>
        <fullName evidence="3">SAM-dependent methyltransferase</fullName>
    </recommendedName>
</protein>
<dbReference type="Gene3D" id="3.40.50.150">
    <property type="entry name" value="Vaccinia Virus protein VP39"/>
    <property type="match status" value="1"/>
</dbReference>
<dbReference type="AlphaFoldDB" id="A0A140DUA4"/>
<proteinExistence type="predicted"/>
<evidence type="ECO:0000313" key="2">
    <source>
        <dbReference type="Proteomes" id="UP000069771"/>
    </source>
</evidence>
<name>A0A140DUA4_9FIRM</name>
<dbReference type="Proteomes" id="UP000069771">
    <property type="component" value="Chromosome"/>
</dbReference>
<reference evidence="1 2" key="1">
    <citation type="journal article" date="2016" name="Gut Pathog.">
        <title>Whole genome sequencing of "Faecalibaculum rodentium" ALO17, isolated from C57BL/6J laboratory mouse feces.</title>
        <authorList>
            <person name="Lim S."/>
            <person name="Chang D.H."/>
            <person name="Ahn S."/>
            <person name="Kim B.C."/>
        </authorList>
    </citation>
    <scope>NUCLEOTIDE SEQUENCE [LARGE SCALE GENOMIC DNA]</scope>
    <source>
        <strain evidence="1 2">Alo17</strain>
    </source>
</reference>
<organism evidence="1 2">
    <name type="scientific">Faecalibaculum rodentium</name>
    <dbReference type="NCBI Taxonomy" id="1702221"/>
    <lineage>
        <taxon>Bacteria</taxon>
        <taxon>Bacillati</taxon>
        <taxon>Bacillota</taxon>
        <taxon>Erysipelotrichia</taxon>
        <taxon>Erysipelotrichales</taxon>
        <taxon>Erysipelotrichaceae</taxon>
        <taxon>Faecalibaculum</taxon>
    </lineage>
</organism>
<dbReference type="CDD" id="cd02440">
    <property type="entry name" value="AdoMet_MTases"/>
    <property type="match status" value="1"/>
</dbReference>
<keyword evidence="2" id="KW-1185">Reference proteome</keyword>
<evidence type="ECO:0000313" key="1">
    <source>
        <dbReference type="EMBL" id="AMK54231.1"/>
    </source>
</evidence>
<dbReference type="STRING" id="1702221.AALO17_10970"/>
<dbReference type="InterPro" id="IPR029063">
    <property type="entry name" value="SAM-dependent_MTases_sf"/>
</dbReference>
<dbReference type="PANTHER" id="PTHR38451">
    <property type="entry name" value="TRNA (ADENINE(22)-N(1))-METHYLTRANSFERASE"/>
    <property type="match status" value="1"/>
</dbReference>
<dbReference type="OrthoDB" id="5881184at2"/>